<evidence type="ECO:0000259" key="1">
    <source>
        <dbReference type="PROSITE" id="PS50404"/>
    </source>
</evidence>
<evidence type="ECO:0000259" key="2">
    <source>
        <dbReference type="PROSITE" id="PS50405"/>
    </source>
</evidence>
<feature type="domain" description="GST C-terminal" evidence="2">
    <location>
        <begin position="78"/>
        <end position="201"/>
    </location>
</feature>
<dbReference type="EMBL" id="AWSQ01000001">
    <property type="protein sequence ID" value="KFX71265.1"/>
    <property type="molecule type" value="Genomic_DNA"/>
</dbReference>
<organism evidence="3 4">
    <name type="scientific">Pseudomonas taeanensis MS-3</name>
    <dbReference type="NCBI Taxonomy" id="1395571"/>
    <lineage>
        <taxon>Bacteria</taxon>
        <taxon>Pseudomonadati</taxon>
        <taxon>Pseudomonadota</taxon>
        <taxon>Gammaproteobacteria</taxon>
        <taxon>Pseudomonadales</taxon>
        <taxon>Pseudomonadaceae</taxon>
        <taxon>Pseudomonas</taxon>
    </lineage>
</organism>
<keyword evidence="4" id="KW-1185">Reference proteome</keyword>
<dbReference type="PANTHER" id="PTHR44051">
    <property type="entry name" value="GLUTATHIONE S-TRANSFERASE-RELATED"/>
    <property type="match status" value="1"/>
</dbReference>
<proteinExistence type="predicted"/>
<dbReference type="CDD" id="cd03057">
    <property type="entry name" value="GST_N_Beta"/>
    <property type="match status" value="1"/>
</dbReference>
<dbReference type="SUPFAM" id="SSF47616">
    <property type="entry name" value="GST C-terminal domain-like"/>
    <property type="match status" value="1"/>
</dbReference>
<sequence>MYRLYYSPGACSLAIHALLNELEQGVELIDRKHAADFDRFESHGMVPVLVDDDQVIREGAAIILYLLEKHQHRMLPPSGPERARFIEWLMFANATLHPAYGRLFFLGSSLEDGTVKQHALNAASDTISALWAAVDRQLNRTPFVCGERICIVDMMLAVYASWGAYFPVDIHMSDKVKGMLEAVKAHPAFVKAIEDERQASM</sequence>
<dbReference type="SFLD" id="SFLDS00019">
    <property type="entry name" value="Glutathione_Transferase_(cytos"/>
    <property type="match status" value="1"/>
</dbReference>
<evidence type="ECO:0000313" key="3">
    <source>
        <dbReference type="EMBL" id="KFX71265.1"/>
    </source>
</evidence>
<dbReference type="InterPro" id="IPR040079">
    <property type="entry name" value="Glutathione_S-Trfase"/>
</dbReference>
<evidence type="ECO:0008006" key="5">
    <source>
        <dbReference type="Google" id="ProtNLM"/>
    </source>
</evidence>
<dbReference type="Gene3D" id="3.40.30.10">
    <property type="entry name" value="Glutaredoxin"/>
    <property type="match status" value="1"/>
</dbReference>
<dbReference type="InterPro" id="IPR004045">
    <property type="entry name" value="Glutathione_S-Trfase_N"/>
</dbReference>
<dbReference type="InterPro" id="IPR036282">
    <property type="entry name" value="Glutathione-S-Trfase_C_sf"/>
</dbReference>
<dbReference type="PANTHER" id="PTHR44051:SF8">
    <property type="entry name" value="GLUTATHIONE S-TRANSFERASE GSTA"/>
    <property type="match status" value="1"/>
</dbReference>
<dbReference type="eggNOG" id="COG0625">
    <property type="taxonomic scope" value="Bacteria"/>
</dbReference>
<dbReference type="OrthoDB" id="8772754at2"/>
<dbReference type="RefSeq" id="WP_025164104.1">
    <property type="nucleotide sequence ID" value="NZ_AWSQ01000001.1"/>
</dbReference>
<dbReference type="InterPro" id="IPR010987">
    <property type="entry name" value="Glutathione-S-Trfase_C-like"/>
</dbReference>
<dbReference type="AlphaFoldDB" id="A0A0A1YMX2"/>
<name>A0A0A1YMX2_9PSED</name>
<dbReference type="SUPFAM" id="SSF52833">
    <property type="entry name" value="Thioredoxin-like"/>
    <property type="match status" value="1"/>
</dbReference>
<dbReference type="STRING" id="1395571.TMS3_0104865"/>
<dbReference type="PROSITE" id="PS50404">
    <property type="entry name" value="GST_NTER"/>
    <property type="match status" value="1"/>
</dbReference>
<dbReference type="SFLD" id="SFLDG00358">
    <property type="entry name" value="Main_(cytGST)"/>
    <property type="match status" value="1"/>
</dbReference>
<protein>
    <recommendedName>
        <fullName evidence="5">Glutathione S-transferase</fullName>
    </recommendedName>
</protein>
<dbReference type="PROSITE" id="PS50405">
    <property type="entry name" value="GST_CTER"/>
    <property type="match status" value="1"/>
</dbReference>
<accession>A0A0A1YMX2</accession>
<feature type="domain" description="GST N-terminal" evidence="1">
    <location>
        <begin position="1"/>
        <end position="74"/>
    </location>
</feature>
<dbReference type="InterPro" id="IPR036249">
    <property type="entry name" value="Thioredoxin-like_sf"/>
</dbReference>
<evidence type="ECO:0000313" key="4">
    <source>
        <dbReference type="Proteomes" id="UP000030063"/>
    </source>
</evidence>
<reference evidence="3 4" key="1">
    <citation type="journal article" date="2014" name="Genome Announc.">
        <title>Draft Genome Sequence of Petroleum Oil-Degrading Marine Bacterium Pseudomonas taeanensis Strain MS-3, Isolated from a Crude Oil-Contaminated Seashore.</title>
        <authorList>
            <person name="Lee S.Y."/>
            <person name="Kim S.H."/>
            <person name="Lee D.G."/>
            <person name="Shin S."/>
            <person name="Yun S.H."/>
            <person name="Choi C.W."/>
            <person name="Chung Y.H."/>
            <person name="Choi J.S."/>
            <person name="Kahng H.Y."/>
            <person name="Kim S.I."/>
        </authorList>
    </citation>
    <scope>NUCLEOTIDE SEQUENCE [LARGE SCALE GENOMIC DNA]</scope>
    <source>
        <strain evidence="3 4">MS-3</strain>
    </source>
</reference>
<gene>
    <name evidence="3" type="ORF">TMS3_0104865</name>
</gene>
<comment type="caution">
    <text evidence="3">The sequence shown here is derived from an EMBL/GenBank/DDBJ whole genome shotgun (WGS) entry which is preliminary data.</text>
</comment>
<dbReference type="Gene3D" id="1.20.1050.10">
    <property type="match status" value="1"/>
</dbReference>
<dbReference type="Pfam" id="PF13417">
    <property type="entry name" value="GST_N_3"/>
    <property type="match status" value="1"/>
</dbReference>
<dbReference type="Proteomes" id="UP000030063">
    <property type="component" value="Unassembled WGS sequence"/>
</dbReference>